<feature type="binding site" evidence="12">
    <location>
        <position position="161"/>
    </location>
    <ligand>
        <name>Mg(2+)</name>
        <dbReference type="ChEBI" id="CHEBI:18420"/>
        <label>1</label>
    </ligand>
</feature>
<comment type="function">
    <text evidence="2 12">Endonuclease that specifically degrades the RNA of RNA-DNA hybrids.</text>
</comment>
<proteinExistence type="inferred from homology"/>
<dbReference type="GO" id="GO:0000287">
    <property type="term" value="F:magnesium ion binding"/>
    <property type="evidence" value="ECO:0007669"/>
    <property type="project" value="UniProtKB-UniRule"/>
</dbReference>
<dbReference type="FunFam" id="3.30.420.10:FF:000089">
    <property type="entry name" value="Ribonuclease H"/>
    <property type="match status" value="1"/>
</dbReference>
<evidence type="ECO:0000256" key="5">
    <source>
        <dbReference type="ARBA" id="ARBA00012180"/>
    </source>
</evidence>
<keyword evidence="9 12" id="KW-0255">Endonuclease</keyword>
<dbReference type="AlphaFoldDB" id="A7NII6"/>
<evidence type="ECO:0000256" key="8">
    <source>
        <dbReference type="ARBA" id="ARBA00022723"/>
    </source>
</evidence>
<dbReference type="KEGG" id="rca:Rcas_1189"/>
<evidence type="ECO:0000256" key="4">
    <source>
        <dbReference type="ARBA" id="ARBA00011245"/>
    </source>
</evidence>
<dbReference type="eggNOG" id="COG0328">
    <property type="taxonomic scope" value="Bacteria"/>
</dbReference>
<evidence type="ECO:0000256" key="13">
    <source>
        <dbReference type="SAM" id="MobiDB-lite"/>
    </source>
</evidence>
<dbReference type="RefSeq" id="WP_012119716.1">
    <property type="nucleotide sequence ID" value="NC_009767.1"/>
</dbReference>
<dbReference type="Proteomes" id="UP000000263">
    <property type="component" value="Chromosome"/>
</dbReference>
<dbReference type="InterPro" id="IPR017067">
    <property type="entry name" value="RNase_H1_euk"/>
</dbReference>
<organism evidence="15 16">
    <name type="scientific">Roseiflexus castenholzii (strain DSM 13941 / HLO8)</name>
    <dbReference type="NCBI Taxonomy" id="383372"/>
    <lineage>
        <taxon>Bacteria</taxon>
        <taxon>Bacillati</taxon>
        <taxon>Chloroflexota</taxon>
        <taxon>Chloroflexia</taxon>
        <taxon>Chloroflexales</taxon>
        <taxon>Roseiflexineae</taxon>
        <taxon>Roseiflexaceae</taxon>
        <taxon>Roseiflexus</taxon>
    </lineage>
</organism>
<dbReference type="PIRSF" id="PIRSF036852">
    <property type="entry name" value="Ribonuclease_H1_euk"/>
    <property type="match status" value="1"/>
</dbReference>
<dbReference type="GO" id="GO:0005737">
    <property type="term" value="C:cytoplasm"/>
    <property type="evidence" value="ECO:0007669"/>
    <property type="project" value="UniProtKB-SubCell"/>
</dbReference>
<dbReference type="Gene3D" id="3.40.970.10">
    <property type="entry name" value="Ribonuclease H1, N-terminal domain"/>
    <property type="match status" value="1"/>
</dbReference>
<dbReference type="STRING" id="383372.Rcas_1189"/>
<dbReference type="HAMAP" id="MF_00042">
    <property type="entry name" value="RNase_H"/>
    <property type="match status" value="1"/>
</dbReference>
<evidence type="ECO:0000256" key="7">
    <source>
        <dbReference type="ARBA" id="ARBA00022722"/>
    </source>
</evidence>
<dbReference type="NCBIfam" id="NF001236">
    <property type="entry name" value="PRK00203.1"/>
    <property type="match status" value="1"/>
</dbReference>
<comment type="cofactor">
    <cofactor evidence="12">
        <name>Mg(2+)</name>
        <dbReference type="ChEBI" id="CHEBI:18420"/>
    </cofactor>
    <text evidence="12">Binds 1 Mg(2+) ion per subunit. May bind a second metal ion at a regulatory site, or after substrate binding.</text>
</comment>
<dbReference type="GO" id="GO:0003676">
    <property type="term" value="F:nucleic acid binding"/>
    <property type="evidence" value="ECO:0007669"/>
    <property type="project" value="InterPro"/>
</dbReference>
<evidence type="ECO:0000256" key="10">
    <source>
        <dbReference type="ARBA" id="ARBA00022801"/>
    </source>
</evidence>
<feature type="binding site" evidence="12">
    <location>
        <position position="101"/>
    </location>
    <ligand>
        <name>Mg(2+)</name>
        <dbReference type="ChEBI" id="CHEBI:18420"/>
        <label>2</label>
    </ligand>
</feature>
<evidence type="ECO:0000313" key="15">
    <source>
        <dbReference type="EMBL" id="ABU57286.1"/>
    </source>
</evidence>
<evidence type="ECO:0000256" key="9">
    <source>
        <dbReference type="ARBA" id="ARBA00022759"/>
    </source>
</evidence>
<evidence type="ECO:0000256" key="6">
    <source>
        <dbReference type="ARBA" id="ARBA00017721"/>
    </source>
</evidence>
<comment type="similarity">
    <text evidence="3 12">Belongs to the RNase H family.</text>
</comment>
<dbReference type="InterPro" id="IPR002156">
    <property type="entry name" value="RNaseH_domain"/>
</dbReference>
<name>A7NII6_ROSCS</name>
<keyword evidence="11 12" id="KW-0460">Magnesium</keyword>
<dbReference type="GO" id="GO:0043137">
    <property type="term" value="P:DNA replication, removal of RNA primer"/>
    <property type="evidence" value="ECO:0007669"/>
    <property type="project" value="TreeGrafter"/>
</dbReference>
<dbReference type="EMBL" id="CP000804">
    <property type="protein sequence ID" value="ABU57286.1"/>
    <property type="molecule type" value="Genomic_DNA"/>
</dbReference>
<feature type="domain" description="RNase H type-1" evidence="14">
    <location>
        <begin position="92"/>
        <end position="234"/>
    </location>
</feature>
<evidence type="ECO:0000313" key="16">
    <source>
        <dbReference type="Proteomes" id="UP000000263"/>
    </source>
</evidence>
<reference evidence="15 16" key="1">
    <citation type="submission" date="2007-08" db="EMBL/GenBank/DDBJ databases">
        <title>Complete sequence of Roseiflexus castenholzii DSM 13941.</title>
        <authorList>
            <consortium name="US DOE Joint Genome Institute"/>
            <person name="Copeland A."/>
            <person name="Lucas S."/>
            <person name="Lapidus A."/>
            <person name="Barry K."/>
            <person name="Glavina del Rio T."/>
            <person name="Dalin E."/>
            <person name="Tice H."/>
            <person name="Pitluck S."/>
            <person name="Thompson L.S."/>
            <person name="Brettin T."/>
            <person name="Bruce D."/>
            <person name="Detter J.C."/>
            <person name="Han C."/>
            <person name="Tapia R."/>
            <person name="Schmutz J."/>
            <person name="Larimer F."/>
            <person name="Land M."/>
            <person name="Hauser L."/>
            <person name="Kyrpides N."/>
            <person name="Mikhailova N."/>
            <person name="Bryant D.A."/>
            <person name="Hanada S."/>
            <person name="Tsukatani Y."/>
            <person name="Richardson P."/>
        </authorList>
    </citation>
    <scope>NUCLEOTIDE SEQUENCE [LARGE SCALE GENOMIC DNA]</scope>
    <source>
        <strain evidence="16">DSM 13941 / HLO8</strain>
    </source>
</reference>
<dbReference type="InterPro" id="IPR050092">
    <property type="entry name" value="RNase_H"/>
</dbReference>
<comment type="subunit">
    <text evidence="4 12">Monomer.</text>
</comment>
<dbReference type="Pfam" id="PF01693">
    <property type="entry name" value="Cauli_VI"/>
    <property type="match status" value="1"/>
</dbReference>
<protein>
    <recommendedName>
        <fullName evidence="6 12">Ribonuclease H</fullName>
        <shortName evidence="12">RNase H</shortName>
        <ecNumber evidence="5 12">3.1.26.4</ecNumber>
    </recommendedName>
</protein>
<keyword evidence="8 12" id="KW-0479">Metal-binding</keyword>
<dbReference type="eggNOG" id="COG3341">
    <property type="taxonomic scope" value="Bacteria"/>
</dbReference>
<evidence type="ECO:0000256" key="1">
    <source>
        <dbReference type="ARBA" id="ARBA00000077"/>
    </source>
</evidence>
<comment type="subcellular location">
    <subcellularLocation>
        <location evidence="12">Cytoplasm</location>
    </subcellularLocation>
</comment>
<dbReference type="PANTHER" id="PTHR10642">
    <property type="entry name" value="RIBONUCLEASE H1"/>
    <property type="match status" value="1"/>
</dbReference>
<dbReference type="InterPro" id="IPR036397">
    <property type="entry name" value="RNaseH_sf"/>
</dbReference>
<keyword evidence="10 12" id="KW-0378">Hydrolase</keyword>
<feature type="binding site" evidence="12">
    <location>
        <position position="101"/>
    </location>
    <ligand>
        <name>Mg(2+)</name>
        <dbReference type="ChEBI" id="CHEBI:18420"/>
        <label>1</label>
    </ligand>
</feature>
<dbReference type="Gene3D" id="3.30.420.10">
    <property type="entry name" value="Ribonuclease H-like superfamily/Ribonuclease H"/>
    <property type="match status" value="1"/>
</dbReference>
<dbReference type="Pfam" id="PF00075">
    <property type="entry name" value="RNase_H"/>
    <property type="match status" value="1"/>
</dbReference>
<dbReference type="HOGENOM" id="CLU_030894_0_4_0"/>
<sequence>MSSKKKQYYIVVKGRNPGVYTQWFGKGEAAEQVEGFPEAVYKSFYTHEEAINWLKSFPKETLLEVAPNLATYLDTYAETTVSTGDIANDLLNSGKVVMFTDGCFDSESGSGGYGVILKHRDRTKEISGGFRETTNNRMEIRACIEGLRALKRPSEVVIFSDSKYVVDSMSKGWVQRWKDQGWMRNEKDQAENSDLWEQLLELCNQHRVEFRWVKGHNHTKENERCDQLASEAAKRSDLPIDRRSP</sequence>
<accession>A7NII6</accession>
<evidence type="ECO:0000256" key="3">
    <source>
        <dbReference type="ARBA" id="ARBA00005300"/>
    </source>
</evidence>
<dbReference type="InterPro" id="IPR022892">
    <property type="entry name" value="RNaseHI"/>
</dbReference>
<dbReference type="InterPro" id="IPR011320">
    <property type="entry name" value="RNase_H1_N"/>
</dbReference>
<evidence type="ECO:0000259" key="14">
    <source>
        <dbReference type="PROSITE" id="PS50879"/>
    </source>
</evidence>
<comment type="catalytic activity">
    <reaction evidence="1 12">
        <text>Endonucleolytic cleavage to 5'-phosphomonoester.</text>
        <dbReference type="EC" id="3.1.26.4"/>
    </reaction>
</comment>
<dbReference type="InterPro" id="IPR009027">
    <property type="entry name" value="Ribosomal_bL9/RNase_H1_N"/>
</dbReference>
<feature type="binding site" evidence="12">
    <location>
        <position position="226"/>
    </location>
    <ligand>
        <name>Mg(2+)</name>
        <dbReference type="ChEBI" id="CHEBI:18420"/>
        <label>2</label>
    </ligand>
</feature>
<dbReference type="SUPFAM" id="SSF53098">
    <property type="entry name" value="Ribonuclease H-like"/>
    <property type="match status" value="1"/>
</dbReference>
<gene>
    <name evidence="12" type="primary">rnhA</name>
    <name evidence="15" type="ordered locus">Rcas_1189</name>
</gene>
<dbReference type="PANTHER" id="PTHR10642:SF26">
    <property type="entry name" value="RIBONUCLEASE H1"/>
    <property type="match status" value="1"/>
</dbReference>
<dbReference type="CDD" id="cd09278">
    <property type="entry name" value="RNase_HI_prokaryote_like"/>
    <property type="match status" value="1"/>
</dbReference>
<keyword evidence="16" id="KW-1185">Reference proteome</keyword>
<dbReference type="OrthoDB" id="7845843at2"/>
<dbReference type="FunFam" id="3.40.970.10:FF:000002">
    <property type="entry name" value="Ribonuclease H"/>
    <property type="match status" value="1"/>
</dbReference>
<dbReference type="InterPro" id="IPR037056">
    <property type="entry name" value="RNase_H1_N_sf"/>
</dbReference>
<keyword evidence="12" id="KW-0963">Cytoplasm</keyword>
<dbReference type="PROSITE" id="PS50879">
    <property type="entry name" value="RNASE_H_1"/>
    <property type="match status" value="1"/>
</dbReference>
<feature type="binding site" evidence="12">
    <location>
        <position position="139"/>
    </location>
    <ligand>
        <name>Mg(2+)</name>
        <dbReference type="ChEBI" id="CHEBI:18420"/>
        <label>1</label>
    </ligand>
</feature>
<dbReference type="EC" id="3.1.26.4" evidence="5 12"/>
<keyword evidence="7 12" id="KW-0540">Nuclease</keyword>
<feature type="region of interest" description="Disordered" evidence="13">
    <location>
        <begin position="224"/>
        <end position="245"/>
    </location>
</feature>
<evidence type="ECO:0000256" key="11">
    <source>
        <dbReference type="ARBA" id="ARBA00022842"/>
    </source>
</evidence>
<dbReference type="SUPFAM" id="SSF55658">
    <property type="entry name" value="L9 N-domain-like"/>
    <property type="match status" value="1"/>
</dbReference>
<dbReference type="GO" id="GO:0004523">
    <property type="term" value="F:RNA-DNA hybrid ribonuclease activity"/>
    <property type="evidence" value="ECO:0007669"/>
    <property type="project" value="UniProtKB-UniRule"/>
</dbReference>
<evidence type="ECO:0000256" key="12">
    <source>
        <dbReference type="HAMAP-Rule" id="MF_00042"/>
    </source>
</evidence>
<dbReference type="InterPro" id="IPR012337">
    <property type="entry name" value="RNaseH-like_sf"/>
</dbReference>
<evidence type="ECO:0000256" key="2">
    <source>
        <dbReference type="ARBA" id="ARBA00004065"/>
    </source>
</evidence>